<dbReference type="SMART" id="SM00091">
    <property type="entry name" value="PAS"/>
    <property type="match status" value="2"/>
</dbReference>
<dbReference type="Gene3D" id="3.30.450.20">
    <property type="entry name" value="PAS domain"/>
    <property type="match status" value="1"/>
</dbReference>
<feature type="domain" description="PAS" evidence="1">
    <location>
        <begin position="377"/>
        <end position="448"/>
    </location>
</feature>
<keyword evidence="3" id="KW-1185">Reference proteome</keyword>
<evidence type="ECO:0000313" key="2">
    <source>
        <dbReference type="EMBL" id="REC57788.1"/>
    </source>
</evidence>
<comment type="caution">
    <text evidence="2">The sequence shown here is derived from an EMBL/GenBank/DDBJ whole genome shotgun (WGS) entry which is preliminary data.</text>
</comment>
<evidence type="ECO:0000259" key="1">
    <source>
        <dbReference type="SMART" id="SM00091"/>
    </source>
</evidence>
<dbReference type="InterPro" id="IPR000014">
    <property type="entry name" value="PAS"/>
</dbReference>
<evidence type="ECO:0000313" key="3">
    <source>
        <dbReference type="Proteomes" id="UP000257131"/>
    </source>
</evidence>
<dbReference type="InterPro" id="IPR013656">
    <property type="entry name" value="PAS_4"/>
</dbReference>
<protein>
    <submittedName>
        <fullName evidence="2">PAS domain-containing protein</fullName>
    </submittedName>
</protein>
<gene>
    <name evidence="2" type="ORF">DRV84_06350</name>
</gene>
<dbReference type="Proteomes" id="UP000257131">
    <property type="component" value="Unassembled WGS sequence"/>
</dbReference>
<accession>A0A3D9BWC2</accession>
<dbReference type="RefSeq" id="WP_115979044.1">
    <property type="nucleotide sequence ID" value="NZ_QOHR01000005.1"/>
</dbReference>
<dbReference type="EMBL" id="QOHR01000005">
    <property type="protein sequence ID" value="REC57788.1"/>
    <property type="molecule type" value="Genomic_DNA"/>
</dbReference>
<name>A0A3D9BWC2_9RHOB</name>
<dbReference type="AlphaFoldDB" id="A0A3D9BWC2"/>
<dbReference type="Pfam" id="PF08448">
    <property type="entry name" value="PAS_4"/>
    <property type="match status" value="1"/>
</dbReference>
<reference evidence="2 3" key="1">
    <citation type="journal article" date="2017" name="Int. J. Syst. Evol. Microbiol.">
        <title>Rhodosalinus sediminis gen. nov., sp. nov., isolated from marine saltern.</title>
        <authorList>
            <person name="Guo L.Y."/>
            <person name="Ling S.K."/>
            <person name="Li C.M."/>
            <person name="Chen G.J."/>
            <person name="Du Z.J."/>
        </authorList>
    </citation>
    <scope>NUCLEOTIDE SEQUENCE [LARGE SCALE GENOMIC DNA]</scope>
    <source>
        <strain evidence="2 3">WDN1C137</strain>
    </source>
</reference>
<dbReference type="SUPFAM" id="SSF55785">
    <property type="entry name" value="PYP-like sensor domain (PAS domain)"/>
    <property type="match status" value="2"/>
</dbReference>
<proteinExistence type="predicted"/>
<dbReference type="Pfam" id="PF12860">
    <property type="entry name" value="PAS_7"/>
    <property type="match status" value="1"/>
</dbReference>
<dbReference type="OrthoDB" id="9797304at2"/>
<sequence>MGLDTLLAITAASLAGAALAVAMLRRRPGDTQAATAPPERVALLVDGGEVADATPAAQALLDDLAGGGADWAALAAVFARRFAAFPATAEAAEDGAPRKLEDTRGALTIAREAPGLLRLTLEDRAPDAAARHRDVLDRLDLRAMRTAAGLCSDPAWLEDASGRVTWTNAAYRALALEIRSWAEGTALPRLFAPTPEDDGRVSLVMPDSGARRWFDITLRPEGALTLGHATPADAAVQGAVAERAFVQTLTRIFAQLPEGLAVFDRDRRLALFNPALLDLTGLPADRLSARPDLVTFFDLLREAEVMPPPRDPAAWRARLDALTRPGGGAEHTDSWTLPSGLVYRVAARPQADGALAVVIEDATSEVSLTRRFRTDLELGQSVLDALDEAIAVVSAQGEIILTNAAYRELWGGAPDTRLEATTAAEAVALWQAGCRPGPDWAGLRAALDAEGEAAQWHGRLTLRDGAVAELRLTPLPGGARLARFRRTQPAALPPPVATAP</sequence>
<feature type="domain" description="PAS" evidence="1">
    <location>
        <begin position="247"/>
        <end position="314"/>
    </location>
</feature>
<dbReference type="InterPro" id="IPR035965">
    <property type="entry name" value="PAS-like_dom_sf"/>
</dbReference>
<organism evidence="2 3">
    <name type="scientific">Rhodosalinus sediminis</name>
    <dbReference type="NCBI Taxonomy" id="1940533"/>
    <lineage>
        <taxon>Bacteria</taxon>
        <taxon>Pseudomonadati</taxon>
        <taxon>Pseudomonadota</taxon>
        <taxon>Alphaproteobacteria</taxon>
        <taxon>Rhodobacterales</taxon>
        <taxon>Paracoccaceae</taxon>
        <taxon>Rhodosalinus</taxon>
    </lineage>
</organism>